<dbReference type="Proteomes" id="UP000199354">
    <property type="component" value="Unassembled WGS sequence"/>
</dbReference>
<evidence type="ECO:0000256" key="1">
    <source>
        <dbReference type="ARBA" id="ARBA00022729"/>
    </source>
</evidence>
<dbReference type="RefSeq" id="WP_091143228.1">
    <property type="nucleotide sequence ID" value="NZ_FMVF01000009.1"/>
</dbReference>
<sequence length="336" mass="35204">MKSKLLLIALSITSFAFAQSPVQSYYGTNGVSFTIVGNTINHAAAGANATWNFTGLTSIGESIDTDALPNGSELASFPGTTQKVVTTSTYDNNTTDTFTIFSKLVGGVLSFTAIDNGDVVLNYNTNNAAIGSFPLSYGYSNTDNVSGNYDNGSYAGTFSGSITTSVDAWGTLTVSGAGFTPFSGAVTRLKTTQTLSLNYGAFPNVGTVTETTYCYYPTTGFAPGIPAFRTSIMTISVPLLSLNDNITQNEAFLSAPLATNQFVGAQDVLLAPNPVTDILNIQSQDAIRLVSLTDVTGKIVLTASGSSIDVAHLQKGVYFANIQTDSGSTVKKFIKK</sequence>
<dbReference type="Pfam" id="PF18962">
    <property type="entry name" value="Por_Secre_tail"/>
    <property type="match status" value="1"/>
</dbReference>
<evidence type="ECO:0000313" key="5">
    <source>
        <dbReference type="Proteomes" id="UP000199354"/>
    </source>
</evidence>
<feature type="chain" id="PRO_5011631540" evidence="2">
    <location>
        <begin position="19"/>
        <end position="336"/>
    </location>
</feature>
<keyword evidence="1 2" id="KW-0732">Signal</keyword>
<feature type="signal peptide" evidence="2">
    <location>
        <begin position="1"/>
        <end position="18"/>
    </location>
</feature>
<evidence type="ECO:0000256" key="2">
    <source>
        <dbReference type="SAM" id="SignalP"/>
    </source>
</evidence>
<protein>
    <submittedName>
        <fullName evidence="4">Por secretion system C-terminal sorting domain-containing protein</fullName>
    </submittedName>
</protein>
<evidence type="ECO:0000259" key="3">
    <source>
        <dbReference type="Pfam" id="PF18962"/>
    </source>
</evidence>
<evidence type="ECO:0000313" key="4">
    <source>
        <dbReference type="EMBL" id="SCY71778.1"/>
    </source>
</evidence>
<gene>
    <name evidence="4" type="ORF">SAMN02927903_02137</name>
</gene>
<keyword evidence="5" id="KW-1185">Reference proteome</keyword>
<dbReference type="InterPro" id="IPR026444">
    <property type="entry name" value="Secre_tail"/>
</dbReference>
<feature type="domain" description="Secretion system C-terminal sorting" evidence="3">
    <location>
        <begin position="272"/>
        <end position="334"/>
    </location>
</feature>
<reference evidence="4 5" key="1">
    <citation type="submission" date="2016-10" db="EMBL/GenBank/DDBJ databases">
        <authorList>
            <person name="de Groot N.N."/>
        </authorList>
    </citation>
    <scope>NUCLEOTIDE SEQUENCE [LARGE SCALE GENOMIC DNA]</scope>
    <source>
        <strain evidence="4 5">CGMCC 1.7031</strain>
    </source>
</reference>
<dbReference type="STRING" id="490189.SAMN02927903_02137"/>
<name>A0A1G5I939_9FLAO</name>
<dbReference type="OrthoDB" id="1138233at2"/>
<organism evidence="4 5">
    <name type="scientific">Flavobacterium caeni</name>
    <dbReference type="NCBI Taxonomy" id="490189"/>
    <lineage>
        <taxon>Bacteria</taxon>
        <taxon>Pseudomonadati</taxon>
        <taxon>Bacteroidota</taxon>
        <taxon>Flavobacteriia</taxon>
        <taxon>Flavobacteriales</taxon>
        <taxon>Flavobacteriaceae</taxon>
        <taxon>Flavobacterium</taxon>
    </lineage>
</organism>
<dbReference type="EMBL" id="FMVF01000009">
    <property type="protein sequence ID" value="SCY71778.1"/>
    <property type="molecule type" value="Genomic_DNA"/>
</dbReference>
<dbReference type="NCBIfam" id="TIGR04183">
    <property type="entry name" value="Por_Secre_tail"/>
    <property type="match status" value="1"/>
</dbReference>
<proteinExistence type="predicted"/>
<accession>A0A1G5I939</accession>
<dbReference type="AlphaFoldDB" id="A0A1G5I939"/>